<dbReference type="SFLD" id="SFLDS00003">
    <property type="entry name" value="Haloacid_Dehalogenase"/>
    <property type="match status" value="1"/>
</dbReference>
<proteinExistence type="inferred from homology"/>
<reference evidence="2 3" key="1">
    <citation type="submission" date="2016-03" db="EMBL/GenBank/DDBJ databases">
        <title>Complete genome sequence of Thermococcus profundus strain DT5432.</title>
        <authorList>
            <person name="Oger P.M."/>
        </authorList>
    </citation>
    <scope>NUCLEOTIDE SEQUENCE [LARGE SCALE GENOMIC DNA]</scope>
    <source>
        <strain evidence="2 3">DT 5432</strain>
    </source>
</reference>
<organism evidence="2 3">
    <name type="scientific">Thermococcus profundus</name>
    <dbReference type="NCBI Taxonomy" id="49899"/>
    <lineage>
        <taxon>Archaea</taxon>
        <taxon>Methanobacteriati</taxon>
        <taxon>Methanobacteriota</taxon>
        <taxon>Thermococci</taxon>
        <taxon>Thermococcales</taxon>
        <taxon>Thermococcaceae</taxon>
        <taxon>Thermococcus</taxon>
    </lineage>
</organism>
<dbReference type="NCBIfam" id="TIGR01509">
    <property type="entry name" value="HAD-SF-IA-v3"/>
    <property type="match status" value="1"/>
</dbReference>
<dbReference type="InterPro" id="IPR006439">
    <property type="entry name" value="HAD-SF_hydro_IA"/>
</dbReference>
<dbReference type="OrthoDB" id="115864at2157"/>
<sequence>MLRGIIFDVDETLVYYEGYDHKRWFEEWVRPELEGHGIRLDYELYSKTARLELPRTYVKKFGIDPVELWKIIDAVNNRYRKKMLAEGKIKAFPDVSALKELKKLGLKLAAVSNASLENTLLVLRAFDLRKYFDVILGKDYSNLDGVKPSPYLIEKALKELELPPDEALVVGDSSNDVLAAHGAGVKAVNVVRFGKVDGADYHVKNLWELVELVESMIR</sequence>
<dbReference type="SUPFAM" id="SSF56784">
    <property type="entry name" value="HAD-like"/>
    <property type="match status" value="1"/>
</dbReference>
<dbReference type="Gene3D" id="1.10.150.240">
    <property type="entry name" value="Putative phosphatase, domain 2"/>
    <property type="match status" value="1"/>
</dbReference>
<dbReference type="InterPro" id="IPR041492">
    <property type="entry name" value="HAD_2"/>
</dbReference>
<dbReference type="PANTHER" id="PTHR43434">
    <property type="entry name" value="PHOSPHOGLYCOLATE PHOSPHATASE"/>
    <property type="match status" value="1"/>
</dbReference>
<protein>
    <submittedName>
        <fullName evidence="2">2-haloalkanoic acid dehalogenase</fullName>
    </submittedName>
</protein>
<dbReference type="InterPro" id="IPR036412">
    <property type="entry name" value="HAD-like_sf"/>
</dbReference>
<evidence type="ECO:0000313" key="2">
    <source>
        <dbReference type="EMBL" id="ASJ02582.1"/>
    </source>
</evidence>
<accession>A0A2Z2MCZ6</accession>
<name>A0A2Z2MCZ6_THEPR</name>
<dbReference type="PANTHER" id="PTHR43434:SF1">
    <property type="entry name" value="PHOSPHOGLYCOLATE PHOSPHATASE"/>
    <property type="match status" value="1"/>
</dbReference>
<evidence type="ECO:0000256" key="1">
    <source>
        <dbReference type="ARBA" id="ARBA00007958"/>
    </source>
</evidence>
<dbReference type="AlphaFoldDB" id="A0A2Z2MCZ6"/>
<gene>
    <name evidence="2" type="ORF">A3L09_04570</name>
</gene>
<dbReference type="GeneID" id="33319662"/>
<dbReference type="Pfam" id="PF13419">
    <property type="entry name" value="HAD_2"/>
    <property type="match status" value="1"/>
</dbReference>
<comment type="similarity">
    <text evidence="1">Belongs to the HAD-like hydrolase superfamily.</text>
</comment>
<dbReference type="RefSeq" id="WP_088857843.1">
    <property type="nucleotide sequence ID" value="NZ_CP014862.1"/>
</dbReference>
<dbReference type="Proteomes" id="UP000250179">
    <property type="component" value="Chromosome"/>
</dbReference>
<evidence type="ECO:0000313" key="3">
    <source>
        <dbReference type="Proteomes" id="UP000250179"/>
    </source>
</evidence>
<dbReference type="SFLD" id="SFLDG01129">
    <property type="entry name" value="C1.5:_HAD__Beta-PGM__Phosphata"/>
    <property type="match status" value="1"/>
</dbReference>
<dbReference type="InterPro" id="IPR023214">
    <property type="entry name" value="HAD_sf"/>
</dbReference>
<dbReference type="EMBL" id="CP014862">
    <property type="protein sequence ID" value="ASJ02582.1"/>
    <property type="molecule type" value="Genomic_DNA"/>
</dbReference>
<dbReference type="GO" id="GO:0006281">
    <property type="term" value="P:DNA repair"/>
    <property type="evidence" value="ECO:0007669"/>
    <property type="project" value="TreeGrafter"/>
</dbReference>
<dbReference type="KEGG" id="tprf:A3L09_04570"/>
<dbReference type="InterPro" id="IPR050155">
    <property type="entry name" value="HAD-like_hydrolase_sf"/>
</dbReference>
<dbReference type="PRINTS" id="PR00413">
    <property type="entry name" value="HADHALOGNASE"/>
</dbReference>
<dbReference type="NCBIfam" id="TIGR01549">
    <property type="entry name" value="HAD-SF-IA-v1"/>
    <property type="match status" value="1"/>
</dbReference>
<dbReference type="GO" id="GO:0008967">
    <property type="term" value="F:phosphoglycolate phosphatase activity"/>
    <property type="evidence" value="ECO:0007669"/>
    <property type="project" value="TreeGrafter"/>
</dbReference>
<keyword evidence="3" id="KW-1185">Reference proteome</keyword>
<dbReference type="InterPro" id="IPR023198">
    <property type="entry name" value="PGP-like_dom2"/>
</dbReference>
<dbReference type="Gene3D" id="3.40.50.1000">
    <property type="entry name" value="HAD superfamily/HAD-like"/>
    <property type="match status" value="1"/>
</dbReference>